<dbReference type="InterPro" id="IPR020635">
    <property type="entry name" value="Tyr_kinase_cat_dom"/>
</dbReference>
<evidence type="ECO:0000256" key="6">
    <source>
        <dbReference type="ARBA" id="ARBA00023136"/>
    </source>
</evidence>
<gene>
    <name evidence="10" type="ORF">DILT_LOCUS4906</name>
</gene>
<dbReference type="GO" id="GO:0009925">
    <property type="term" value="C:basal plasma membrane"/>
    <property type="evidence" value="ECO:0007669"/>
    <property type="project" value="TreeGrafter"/>
</dbReference>
<dbReference type="PROSITE" id="PS00109">
    <property type="entry name" value="PROTEIN_KINASE_TYR"/>
    <property type="match status" value="1"/>
</dbReference>
<dbReference type="PROSITE" id="PS50011">
    <property type="entry name" value="PROTEIN_KINASE_DOM"/>
    <property type="match status" value="1"/>
</dbReference>
<dbReference type="InterPro" id="IPR000719">
    <property type="entry name" value="Prot_kinase_dom"/>
</dbReference>
<dbReference type="GO" id="GO:0030182">
    <property type="term" value="P:neuron differentiation"/>
    <property type="evidence" value="ECO:0007669"/>
    <property type="project" value="UniProtKB-ARBA"/>
</dbReference>
<dbReference type="GO" id="GO:0043235">
    <property type="term" value="C:receptor complex"/>
    <property type="evidence" value="ECO:0007669"/>
    <property type="project" value="TreeGrafter"/>
</dbReference>
<feature type="compositionally biased region" description="Polar residues" evidence="8">
    <location>
        <begin position="17"/>
        <end position="30"/>
    </location>
</feature>
<comment type="subcellular location">
    <subcellularLocation>
        <location evidence="1">Endomembrane system</location>
    </subcellularLocation>
</comment>
<dbReference type="PRINTS" id="PR00109">
    <property type="entry name" value="TYRKINASE"/>
</dbReference>
<dbReference type="GO" id="GO:0008284">
    <property type="term" value="P:positive regulation of cell population proliferation"/>
    <property type="evidence" value="ECO:0007669"/>
    <property type="project" value="TreeGrafter"/>
</dbReference>
<dbReference type="GO" id="GO:0050793">
    <property type="term" value="P:regulation of developmental process"/>
    <property type="evidence" value="ECO:0007669"/>
    <property type="project" value="UniProtKB-ARBA"/>
</dbReference>
<keyword evidence="5" id="KW-0067">ATP-binding</keyword>
<proteinExistence type="predicted"/>
<keyword evidence="2" id="KW-0808">Transferase</keyword>
<dbReference type="InterPro" id="IPR008266">
    <property type="entry name" value="Tyr_kinase_AS"/>
</dbReference>
<dbReference type="InterPro" id="IPR011009">
    <property type="entry name" value="Kinase-like_dom_sf"/>
</dbReference>
<dbReference type="SMART" id="SM00219">
    <property type="entry name" value="TyrKc"/>
    <property type="match status" value="1"/>
</dbReference>
<dbReference type="Gene3D" id="1.10.510.10">
    <property type="entry name" value="Transferase(Phosphotransferase) domain 1"/>
    <property type="match status" value="1"/>
</dbReference>
<feature type="region of interest" description="Disordered" evidence="8">
    <location>
        <begin position="1"/>
        <end position="53"/>
    </location>
</feature>
<dbReference type="GO" id="GO:0005524">
    <property type="term" value="F:ATP binding"/>
    <property type="evidence" value="ECO:0007669"/>
    <property type="project" value="UniProtKB-KW"/>
</dbReference>
<feature type="domain" description="Protein kinase" evidence="9">
    <location>
        <begin position="85"/>
        <end position="353"/>
    </location>
</feature>
<evidence type="ECO:0000256" key="3">
    <source>
        <dbReference type="ARBA" id="ARBA00022741"/>
    </source>
</evidence>
<name>A0A3P7KVS0_DIBLA</name>
<evidence type="ECO:0000256" key="7">
    <source>
        <dbReference type="ARBA" id="ARBA00023137"/>
    </source>
</evidence>
<dbReference type="Proteomes" id="UP000281553">
    <property type="component" value="Unassembled WGS sequence"/>
</dbReference>
<dbReference type="PANTHER" id="PTHR24416">
    <property type="entry name" value="TYROSINE-PROTEIN KINASE RECEPTOR"/>
    <property type="match status" value="1"/>
</dbReference>
<keyword evidence="6" id="KW-0472">Membrane</keyword>
<dbReference type="AlphaFoldDB" id="A0A3P7KVS0"/>
<dbReference type="OrthoDB" id="6219513at2759"/>
<dbReference type="GO" id="GO:0043066">
    <property type="term" value="P:negative regulation of apoptotic process"/>
    <property type="evidence" value="ECO:0007669"/>
    <property type="project" value="TreeGrafter"/>
</dbReference>
<evidence type="ECO:0000256" key="8">
    <source>
        <dbReference type="SAM" id="MobiDB-lite"/>
    </source>
</evidence>
<keyword evidence="3" id="KW-0547">Nucleotide-binding</keyword>
<evidence type="ECO:0000313" key="11">
    <source>
        <dbReference type="Proteomes" id="UP000281553"/>
    </source>
</evidence>
<dbReference type="SUPFAM" id="SSF56112">
    <property type="entry name" value="Protein kinase-like (PK-like)"/>
    <property type="match status" value="1"/>
</dbReference>
<reference evidence="10 11" key="1">
    <citation type="submission" date="2018-11" db="EMBL/GenBank/DDBJ databases">
        <authorList>
            <consortium name="Pathogen Informatics"/>
        </authorList>
    </citation>
    <scope>NUCLEOTIDE SEQUENCE [LARGE SCALE GENOMIC DNA]</scope>
</reference>
<evidence type="ECO:0000256" key="5">
    <source>
        <dbReference type="ARBA" id="ARBA00022840"/>
    </source>
</evidence>
<dbReference type="PANTHER" id="PTHR24416:SF566">
    <property type="entry name" value="EPIDERMAL GROWTH FACTOR RECEPTOR"/>
    <property type="match status" value="1"/>
</dbReference>
<dbReference type="FunFam" id="1.10.510.10:FF:001512">
    <property type="entry name" value="Receptor tyrosine-protein kinase erbB-2"/>
    <property type="match status" value="1"/>
</dbReference>
<dbReference type="Pfam" id="PF07714">
    <property type="entry name" value="PK_Tyr_Ser-Thr"/>
    <property type="match status" value="1"/>
</dbReference>
<keyword evidence="11" id="KW-1185">Reference proteome</keyword>
<dbReference type="GO" id="GO:0048468">
    <property type="term" value="P:cell development"/>
    <property type="evidence" value="ECO:0007669"/>
    <property type="project" value="UniProtKB-ARBA"/>
</dbReference>
<evidence type="ECO:0000256" key="2">
    <source>
        <dbReference type="ARBA" id="ARBA00022679"/>
    </source>
</evidence>
<dbReference type="InterPro" id="IPR050122">
    <property type="entry name" value="RTK"/>
</dbReference>
<dbReference type="EMBL" id="UYRU01046343">
    <property type="protein sequence ID" value="VDN09075.1"/>
    <property type="molecule type" value="Genomic_DNA"/>
</dbReference>
<sequence length="353" mass="39108">MRRSQEQQKLLAHRSSCRSGQTCRTPSANTPDEEESLWRCEKSTEGSSPVEPQAWQLAPETYENDSVTTVEYQPLSTELLASTSYQSSEGVSCSNYAYVSIAPAAAADETKPALKPASPEANSACTFFDNLTTTCDESCSEEMLVMASVDHPCCLRLLALCMTARPQLVTSFMPLGCLLNYLIRQRVPQQLRAPSDRTQATPASMLLWAEQIASGMAYLASRGIIHRDLAARNVLVESPTQVKITDFGLAKCLENVGSEYKAHGGRMPVKWLALESIRLRIFSSKSDVWSYGVTLWEVFTFGKRPFEHLSARSLLQHLESGQRLCQPPSTNLDLYALMVSCKFTEFTCISSES</sequence>
<organism evidence="10 11">
    <name type="scientific">Dibothriocephalus latus</name>
    <name type="common">Fish tapeworm</name>
    <name type="synonym">Diphyllobothrium latum</name>
    <dbReference type="NCBI Taxonomy" id="60516"/>
    <lineage>
        <taxon>Eukaryota</taxon>
        <taxon>Metazoa</taxon>
        <taxon>Spiralia</taxon>
        <taxon>Lophotrochozoa</taxon>
        <taxon>Platyhelminthes</taxon>
        <taxon>Cestoda</taxon>
        <taxon>Eucestoda</taxon>
        <taxon>Diphyllobothriidea</taxon>
        <taxon>Diphyllobothriidae</taxon>
        <taxon>Dibothriocephalus</taxon>
    </lineage>
</organism>
<dbReference type="GO" id="GO:0007169">
    <property type="term" value="P:cell surface receptor protein tyrosine kinase signaling pathway"/>
    <property type="evidence" value="ECO:0007669"/>
    <property type="project" value="TreeGrafter"/>
</dbReference>
<protein>
    <recommendedName>
        <fullName evidence="9">Protein kinase domain-containing protein</fullName>
    </recommendedName>
</protein>
<evidence type="ECO:0000256" key="4">
    <source>
        <dbReference type="ARBA" id="ARBA00022777"/>
    </source>
</evidence>
<dbReference type="GO" id="GO:0004714">
    <property type="term" value="F:transmembrane receptor protein tyrosine kinase activity"/>
    <property type="evidence" value="ECO:0007669"/>
    <property type="project" value="TreeGrafter"/>
</dbReference>
<accession>A0A3P7KVS0</accession>
<dbReference type="InterPro" id="IPR001245">
    <property type="entry name" value="Ser-Thr/Tyr_kinase_cat_dom"/>
</dbReference>
<keyword evidence="4" id="KW-0418">Kinase</keyword>
<evidence type="ECO:0000313" key="10">
    <source>
        <dbReference type="EMBL" id="VDN09075.1"/>
    </source>
</evidence>
<keyword evidence="7" id="KW-0829">Tyrosine-protein kinase</keyword>
<dbReference type="GO" id="GO:0012505">
    <property type="term" value="C:endomembrane system"/>
    <property type="evidence" value="ECO:0007669"/>
    <property type="project" value="UniProtKB-SubCell"/>
</dbReference>
<evidence type="ECO:0000256" key="1">
    <source>
        <dbReference type="ARBA" id="ARBA00004308"/>
    </source>
</evidence>
<evidence type="ECO:0000259" key="9">
    <source>
        <dbReference type="PROSITE" id="PS50011"/>
    </source>
</evidence>